<name>A0ACB0IZ91_TRIPR</name>
<dbReference type="EMBL" id="CASHSV030000013">
    <property type="protein sequence ID" value="CAJ2637949.1"/>
    <property type="molecule type" value="Genomic_DNA"/>
</dbReference>
<protein>
    <submittedName>
        <fullName evidence="1">Uncharacterized protein</fullName>
    </submittedName>
</protein>
<organism evidence="1 2">
    <name type="scientific">Trifolium pratense</name>
    <name type="common">Red clover</name>
    <dbReference type="NCBI Taxonomy" id="57577"/>
    <lineage>
        <taxon>Eukaryota</taxon>
        <taxon>Viridiplantae</taxon>
        <taxon>Streptophyta</taxon>
        <taxon>Embryophyta</taxon>
        <taxon>Tracheophyta</taxon>
        <taxon>Spermatophyta</taxon>
        <taxon>Magnoliopsida</taxon>
        <taxon>eudicotyledons</taxon>
        <taxon>Gunneridae</taxon>
        <taxon>Pentapetalae</taxon>
        <taxon>rosids</taxon>
        <taxon>fabids</taxon>
        <taxon>Fabales</taxon>
        <taxon>Fabaceae</taxon>
        <taxon>Papilionoideae</taxon>
        <taxon>50 kb inversion clade</taxon>
        <taxon>NPAAA clade</taxon>
        <taxon>Hologalegina</taxon>
        <taxon>IRL clade</taxon>
        <taxon>Trifolieae</taxon>
        <taxon>Trifolium</taxon>
    </lineage>
</organism>
<keyword evidence="2" id="KW-1185">Reference proteome</keyword>
<reference evidence="1" key="1">
    <citation type="submission" date="2023-10" db="EMBL/GenBank/DDBJ databases">
        <authorList>
            <person name="Rodriguez Cubillos JULIANA M."/>
            <person name="De Vega J."/>
        </authorList>
    </citation>
    <scope>NUCLEOTIDE SEQUENCE</scope>
</reference>
<dbReference type="Proteomes" id="UP001177021">
    <property type="component" value="Unassembled WGS sequence"/>
</dbReference>
<proteinExistence type="predicted"/>
<gene>
    <name evidence="1" type="ORF">MILVUS5_LOCUS8237</name>
</gene>
<sequence length="544" mass="59893">MSDLVFESNVNTSVETSAKTDGDILKPVSEATEIGSKPADKSPTIAEMVTEKSTHVVPEEDVMPDVETSLNEPEDAETADKETMKEAAVEKNVETTVTASDSSDEETGTAQEGTSDDEEDTQSEESNQSIPISEKEKEVEKSLDAEKGKGEDVVDVDTYETTKPTERTTSGMTKRLRSSSGKAVPTASKTPAPRVKTKEDVPNISSPTPKTKATAKKVPQNVEEAPYDNISFNRAAFALRWDYIYQRRLVIERELTKDALKCQDIFHYIKEAGLLKTVGDFSPCYELLVKDFLVNILEECDNPLSKDYHKVYVRGKCINFSPTVINNYLGRSVEPKAELEVANDVVSSEITAGMVKVPTKHATNVAIGLGHFIYALGTKVDYDYGSFIFDQTMKHIRSTAVKMPITFPSLLCGIILDQYPDIKVVTDTPKKRETAFTFHHKLFGDHNVADHVGTSADGAGPMTKVEIIAALKVQCQEIDQQKDELEERKKMSVKMIQGLEAEDAPVKASENVAAEGEPQDADEDEVYDTATDAEDDDSDSSDEE</sequence>
<evidence type="ECO:0000313" key="2">
    <source>
        <dbReference type="Proteomes" id="UP001177021"/>
    </source>
</evidence>
<comment type="caution">
    <text evidence="1">The sequence shown here is derived from an EMBL/GenBank/DDBJ whole genome shotgun (WGS) entry which is preliminary data.</text>
</comment>
<accession>A0ACB0IZ91</accession>
<evidence type="ECO:0000313" key="1">
    <source>
        <dbReference type="EMBL" id="CAJ2637949.1"/>
    </source>
</evidence>